<evidence type="ECO:0000313" key="10">
    <source>
        <dbReference type="EMBL" id="ESO06693.1"/>
    </source>
</evidence>
<keyword evidence="4" id="KW-0931">ER-Golgi transport</keyword>
<keyword evidence="3" id="KW-0813">Transport</keyword>
<sequence>MSDSKLAEAREHLKEAEKCLKTGLLKWKPDYEGACIEYGKAAIAFKNAKSYNEAIDCYLKQLEAEKAHGSLYQAAKAAESAAMLCKEKGDFIRAGDLVEQASELYLEHGVGDTAAIMLSRGAKMLEQATPEKSIQLYKKACDVAEAQDRMKECTENIGRAARVCIKIKKFDDAAKYIGQELDFMSRTNHGGVLNKLVMGLVLVHLHREDYVAADQSFQKALRQYTGFRDSDEAGPIETFLEAYNDGNGEKAESIARGSLFAYMENEFTKLARDLKYPKSSTTPATTSAKDSSAAAGGGGEEEDKDEYDGGLC</sequence>
<reference evidence="12" key="1">
    <citation type="submission" date="2012-12" db="EMBL/GenBank/DDBJ databases">
        <authorList>
            <person name="Hellsten U."/>
            <person name="Grimwood J."/>
            <person name="Chapman J.A."/>
            <person name="Shapiro H."/>
            <person name="Aerts A."/>
            <person name="Otillar R.P."/>
            <person name="Terry A.Y."/>
            <person name="Boore J.L."/>
            <person name="Simakov O."/>
            <person name="Marletaz F."/>
            <person name="Cho S.-J."/>
            <person name="Edsinger-Gonzales E."/>
            <person name="Havlak P."/>
            <person name="Kuo D.-H."/>
            <person name="Larsson T."/>
            <person name="Lv J."/>
            <person name="Arendt D."/>
            <person name="Savage R."/>
            <person name="Osoegawa K."/>
            <person name="de Jong P."/>
            <person name="Lindberg D.R."/>
            <person name="Seaver E.C."/>
            <person name="Weisblat D.A."/>
            <person name="Putnam N.H."/>
            <person name="Grigoriev I.V."/>
            <person name="Rokhsar D.S."/>
        </authorList>
    </citation>
    <scope>NUCLEOTIDE SEQUENCE</scope>
</reference>
<evidence type="ECO:0000256" key="8">
    <source>
        <dbReference type="ARBA" id="ARBA00042485"/>
    </source>
</evidence>
<dbReference type="EMBL" id="AMQM01000683">
    <property type="status" value="NOT_ANNOTATED_CDS"/>
    <property type="molecule type" value="Genomic_DNA"/>
</dbReference>
<dbReference type="Gene3D" id="1.25.40.10">
    <property type="entry name" value="Tetratricopeptide repeat domain"/>
    <property type="match status" value="1"/>
</dbReference>
<dbReference type="PANTHER" id="PTHR13768">
    <property type="entry name" value="SOLUBLE NSF ATTACHMENT PROTEIN SNAP"/>
    <property type="match status" value="1"/>
</dbReference>
<feature type="compositionally biased region" description="Low complexity" evidence="9">
    <location>
        <begin position="277"/>
        <end position="294"/>
    </location>
</feature>
<dbReference type="SUPFAM" id="SSF48452">
    <property type="entry name" value="TPR-like"/>
    <property type="match status" value="1"/>
</dbReference>
<dbReference type="OrthoDB" id="26569at2759"/>
<dbReference type="OMA" id="RSWFHAA"/>
<gene>
    <name evidence="11" type="primary">20209921</name>
    <name evidence="10" type="ORF">HELRODRAFT_184947</name>
</gene>
<dbReference type="Pfam" id="PF14938">
    <property type="entry name" value="SNAP"/>
    <property type="match status" value="1"/>
</dbReference>
<reference evidence="11" key="3">
    <citation type="submission" date="2015-06" db="UniProtKB">
        <authorList>
            <consortium name="EnsemblMetazoa"/>
        </authorList>
    </citation>
    <scope>IDENTIFICATION</scope>
</reference>
<feature type="region of interest" description="Disordered" evidence="9">
    <location>
        <begin position="273"/>
        <end position="312"/>
    </location>
</feature>
<dbReference type="EnsemblMetazoa" id="HelroT184947">
    <property type="protein sequence ID" value="HelroP184947"/>
    <property type="gene ID" value="HelroG184947"/>
</dbReference>
<dbReference type="InterPro" id="IPR011990">
    <property type="entry name" value="TPR-like_helical_dom_sf"/>
</dbReference>
<dbReference type="GO" id="GO:0005483">
    <property type="term" value="F:soluble NSF attachment protein activity"/>
    <property type="evidence" value="ECO:0000318"/>
    <property type="project" value="GO_Central"/>
</dbReference>
<evidence type="ECO:0000256" key="1">
    <source>
        <dbReference type="ARBA" id="ARBA00004170"/>
    </source>
</evidence>
<dbReference type="STRING" id="6412.T1FM72"/>
<evidence type="ECO:0000256" key="6">
    <source>
        <dbReference type="ARBA" id="ARBA00023136"/>
    </source>
</evidence>
<dbReference type="eggNOG" id="KOG1585">
    <property type="taxonomic scope" value="Eukaryota"/>
</dbReference>
<dbReference type="RefSeq" id="XP_009016061.1">
    <property type="nucleotide sequence ID" value="XM_009017813.1"/>
</dbReference>
<keyword evidence="6" id="KW-0472">Membrane</keyword>
<dbReference type="KEGG" id="hro:HELRODRAFT_184947"/>
<evidence type="ECO:0000313" key="12">
    <source>
        <dbReference type="Proteomes" id="UP000015101"/>
    </source>
</evidence>
<dbReference type="EMBL" id="KB096324">
    <property type="protein sequence ID" value="ESO06693.1"/>
    <property type="molecule type" value="Genomic_DNA"/>
</dbReference>
<protein>
    <recommendedName>
        <fullName evidence="7">Gamma-soluble NSF attachment protein</fullName>
    </recommendedName>
    <alternativeName>
        <fullName evidence="8">N-ethylmaleimide-sensitive factor attachment protein gamma</fullName>
    </alternativeName>
</protein>
<dbReference type="GO" id="GO:0016192">
    <property type="term" value="P:vesicle-mediated transport"/>
    <property type="evidence" value="ECO:0007669"/>
    <property type="project" value="UniProtKB-KW"/>
</dbReference>
<evidence type="ECO:0000256" key="9">
    <source>
        <dbReference type="SAM" id="MobiDB-lite"/>
    </source>
</evidence>
<dbReference type="FunCoup" id="T1FM72">
    <property type="interactions" value="1487"/>
</dbReference>
<proteinExistence type="inferred from homology"/>
<dbReference type="GO" id="GO:0031201">
    <property type="term" value="C:SNARE complex"/>
    <property type="evidence" value="ECO:0000318"/>
    <property type="project" value="GO_Central"/>
</dbReference>
<evidence type="ECO:0000313" key="11">
    <source>
        <dbReference type="EnsemblMetazoa" id="HelroP184947"/>
    </source>
</evidence>
<evidence type="ECO:0000256" key="3">
    <source>
        <dbReference type="ARBA" id="ARBA00022448"/>
    </source>
</evidence>
<dbReference type="AlphaFoldDB" id="T1FM72"/>
<dbReference type="InterPro" id="IPR000744">
    <property type="entry name" value="NSF_attach"/>
</dbReference>
<comment type="similarity">
    <text evidence="2">Belongs to the SNAP family.</text>
</comment>
<keyword evidence="5" id="KW-0653">Protein transport</keyword>
<name>T1FM72_HELRO</name>
<dbReference type="InParanoid" id="T1FM72"/>
<dbReference type="CTD" id="20209921"/>
<dbReference type="GO" id="GO:0019905">
    <property type="term" value="F:syntaxin binding"/>
    <property type="evidence" value="ECO:0000318"/>
    <property type="project" value="GO_Central"/>
</dbReference>
<feature type="compositionally biased region" description="Acidic residues" evidence="9">
    <location>
        <begin position="299"/>
        <end position="312"/>
    </location>
</feature>
<dbReference type="HOGENOM" id="CLU_063974_1_0_1"/>
<organism evidence="11 12">
    <name type="scientific">Helobdella robusta</name>
    <name type="common">Californian leech</name>
    <dbReference type="NCBI Taxonomy" id="6412"/>
    <lineage>
        <taxon>Eukaryota</taxon>
        <taxon>Metazoa</taxon>
        <taxon>Spiralia</taxon>
        <taxon>Lophotrochozoa</taxon>
        <taxon>Annelida</taxon>
        <taxon>Clitellata</taxon>
        <taxon>Hirudinea</taxon>
        <taxon>Rhynchobdellida</taxon>
        <taxon>Glossiphoniidae</taxon>
        <taxon>Helobdella</taxon>
    </lineage>
</organism>
<dbReference type="GeneID" id="20209921"/>
<dbReference type="PANTHER" id="PTHR13768:SF2">
    <property type="entry name" value="GAMMA-SOLUBLE NSF ATTACHMENT PROTEIN"/>
    <property type="match status" value="1"/>
</dbReference>
<evidence type="ECO:0000256" key="5">
    <source>
        <dbReference type="ARBA" id="ARBA00022927"/>
    </source>
</evidence>
<reference evidence="10 12" key="2">
    <citation type="journal article" date="2013" name="Nature">
        <title>Insights into bilaterian evolution from three spiralian genomes.</title>
        <authorList>
            <person name="Simakov O."/>
            <person name="Marletaz F."/>
            <person name="Cho S.J."/>
            <person name="Edsinger-Gonzales E."/>
            <person name="Havlak P."/>
            <person name="Hellsten U."/>
            <person name="Kuo D.H."/>
            <person name="Larsson T."/>
            <person name="Lv J."/>
            <person name="Arendt D."/>
            <person name="Savage R."/>
            <person name="Osoegawa K."/>
            <person name="de Jong P."/>
            <person name="Grimwood J."/>
            <person name="Chapman J.A."/>
            <person name="Shapiro H."/>
            <person name="Aerts A."/>
            <person name="Otillar R.P."/>
            <person name="Terry A.Y."/>
            <person name="Boore J.L."/>
            <person name="Grigoriev I.V."/>
            <person name="Lindberg D.R."/>
            <person name="Seaver E.C."/>
            <person name="Weisblat D.A."/>
            <person name="Putnam N.H."/>
            <person name="Rokhsar D.S."/>
        </authorList>
    </citation>
    <scope>NUCLEOTIDE SEQUENCE</scope>
</reference>
<keyword evidence="12" id="KW-1185">Reference proteome</keyword>
<evidence type="ECO:0000256" key="4">
    <source>
        <dbReference type="ARBA" id="ARBA00022892"/>
    </source>
</evidence>
<evidence type="ECO:0000256" key="7">
    <source>
        <dbReference type="ARBA" id="ARBA00040047"/>
    </source>
</evidence>
<accession>T1FM72</accession>
<dbReference type="GO" id="GO:0006886">
    <property type="term" value="P:intracellular protein transport"/>
    <property type="evidence" value="ECO:0000318"/>
    <property type="project" value="GO_Central"/>
</dbReference>
<dbReference type="Proteomes" id="UP000015101">
    <property type="component" value="Unassembled WGS sequence"/>
</dbReference>
<comment type="subcellular location">
    <subcellularLocation>
        <location evidence="1">Membrane</location>
        <topology evidence="1">Peripheral membrane protein</topology>
    </subcellularLocation>
</comment>
<evidence type="ECO:0000256" key="2">
    <source>
        <dbReference type="ARBA" id="ARBA00010050"/>
    </source>
</evidence>